<evidence type="ECO:0000313" key="4">
    <source>
        <dbReference type="EMBL" id="MBM4626614.1"/>
    </source>
</evidence>
<dbReference type="RefSeq" id="WP_022594278.1">
    <property type="nucleotide sequence ID" value="NZ_AP025268.1"/>
</dbReference>
<dbReference type="GO" id="GO:0032259">
    <property type="term" value="P:methylation"/>
    <property type="evidence" value="ECO:0007669"/>
    <property type="project" value="UniProtKB-KW"/>
</dbReference>
<evidence type="ECO:0000259" key="3">
    <source>
        <dbReference type="Pfam" id="PF13649"/>
    </source>
</evidence>
<reference evidence="4" key="2">
    <citation type="submission" date="2019-11" db="EMBL/GenBank/DDBJ databases">
        <title>Spread of Macrolides and rifampicin resistant Rhodococcus equi in clinical isolates in the USA.</title>
        <authorList>
            <person name="Alvarez-Narvaez S."/>
            <person name="Huber L."/>
            <person name="Cohen N.D."/>
            <person name="Slovis N."/>
            <person name="Greiter M."/>
            <person name="Giguere S."/>
            <person name="Hart K."/>
        </authorList>
    </citation>
    <scope>NUCLEOTIDE SEQUENCE</scope>
    <source>
        <strain evidence="4">Lh_38</strain>
    </source>
</reference>
<dbReference type="PANTHER" id="PTHR43861:SF1">
    <property type="entry name" value="TRANS-ACONITATE 2-METHYLTRANSFERASE"/>
    <property type="match status" value="1"/>
</dbReference>
<dbReference type="GO" id="GO:0008168">
    <property type="term" value="F:methyltransferase activity"/>
    <property type="evidence" value="ECO:0007669"/>
    <property type="project" value="UniProtKB-KW"/>
</dbReference>
<feature type="domain" description="Methyltransferase" evidence="3">
    <location>
        <begin position="42"/>
        <end position="145"/>
    </location>
</feature>
<dbReference type="Proteomes" id="UP000193518">
    <property type="component" value="Unassembled WGS sequence"/>
</dbReference>
<dbReference type="AlphaFoldDB" id="A0AAE5IWI3"/>
<dbReference type="SUPFAM" id="SSF53335">
    <property type="entry name" value="S-adenosyl-L-methionine-dependent methyltransferases"/>
    <property type="match status" value="1"/>
</dbReference>
<dbReference type="EMBL" id="WUXD01000002">
    <property type="protein sequence ID" value="MBM4626614.1"/>
    <property type="molecule type" value="Genomic_DNA"/>
</dbReference>
<evidence type="ECO:0000313" key="6">
    <source>
        <dbReference type="Proteomes" id="UP000193518"/>
    </source>
</evidence>
<name>A0AAE5IWI3_RHOHA</name>
<dbReference type="PANTHER" id="PTHR43861">
    <property type="entry name" value="TRANS-ACONITATE 2-METHYLTRANSFERASE-RELATED"/>
    <property type="match status" value="1"/>
</dbReference>
<protein>
    <submittedName>
        <fullName evidence="4">Methyltransferase domain-containing protein</fullName>
    </submittedName>
    <submittedName>
        <fullName evidence="5">Methyltransferase type 12</fullName>
    </submittedName>
</protein>
<proteinExistence type="predicted"/>
<evidence type="ECO:0000313" key="5">
    <source>
        <dbReference type="EMBL" id="ORM31222.1"/>
    </source>
</evidence>
<comment type="caution">
    <text evidence="5">The sequence shown here is derived from an EMBL/GenBank/DDBJ whole genome shotgun (WGS) entry which is preliminary data.</text>
</comment>
<dbReference type="InterPro" id="IPR041698">
    <property type="entry name" value="Methyltransf_25"/>
</dbReference>
<dbReference type="Gene3D" id="3.40.50.150">
    <property type="entry name" value="Vaccinia Virus protein VP39"/>
    <property type="match status" value="1"/>
</dbReference>
<keyword evidence="2" id="KW-0808">Transferase</keyword>
<dbReference type="InterPro" id="IPR029063">
    <property type="entry name" value="SAM-dependent_MTases_sf"/>
</dbReference>
<accession>A0AAE5IWI3</accession>
<sequence>MNHTELVERWDRQQAAYISHREGRFEAILDALELAVGTAFAVVDLACGPSSLGSRILSRFPDARVVALDYDPMLLALAREHLAAHGDRVMFVDADLCDPQWTARITDQLGYRPQAVVSTTALHWLAPSELVDVYGQVRSLLDPGGVLLNGDHFRFDERTRHVASWSTRHDSATQQRSFTEGADEWDAWWSLLAAHPHISRLQDERTRRFSGRDASPPTTVEFQLAALRQAGFTESGTVWQLFDDYVVYGVV</sequence>
<evidence type="ECO:0000256" key="1">
    <source>
        <dbReference type="ARBA" id="ARBA00022603"/>
    </source>
</evidence>
<dbReference type="Pfam" id="PF13649">
    <property type="entry name" value="Methyltransf_25"/>
    <property type="match status" value="1"/>
</dbReference>
<organism evidence="5 6">
    <name type="scientific">Rhodococcus hoagii</name>
    <name type="common">Corynebacterium equii</name>
    <dbReference type="NCBI Taxonomy" id="43767"/>
    <lineage>
        <taxon>Bacteria</taxon>
        <taxon>Bacillati</taxon>
        <taxon>Actinomycetota</taxon>
        <taxon>Actinomycetes</taxon>
        <taxon>Mycobacteriales</taxon>
        <taxon>Nocardiaceae</taxon>
        <taxon>Prescottella</taxon>
    </lineage>
</organism>
<reference evidence="5 6" key="1">
    <citation type="journal article" date="2016" name="Genome Biol. Evol.">
        <title>Pangenome and Phylogenomic Analysis of the Pathogenic Actinobacterium Rhodococcus equi.</title>
        <authorList>
            <person name="Anastasi E."/>
            <person name="MacArthur I."/>
            <person name="Scortti M."/>
            <person name="Alvarez S."/>
            <person name="Giguere S."/>
            <person name="Vazquez-Boland J.A."/>
        </authorList>
    </citation>
    <scope>NUCLEOTIDE SEQUENCE [LARGE SCALE GENOMIC DNA]</scope>
    <source>
        <strain evidence="5 6">PAM1271</strain>
    </source>
</reference>
<gene>
    <name evidence="5" type="ORF">A5N68_03145</name>
    <name evidence="4" type="ORF">GS453_06940</name>
</gene>
<evidence type="ECO:0000256" key="2">
    <source>
        <dbReference type="ARBA" id="ARBA00022679"/>
    </source>
</evidence>
<dbReference type="CDD" id="cd02440">
    <property type="entry name" value="AdoMet_MTases"/>
    <property type="match status" value="1"/>
</dbReference>
<dbReference type="Proteomes" id="UP000738270">
    <property type="component" value="Unassembled WGS sequence"/>
</dbReference>
<keyword evidence="1 5" id="KW-0489">Methyltransferase</keyword>
<dbReference type="EMBL" id="LWIC01000001">
    <property type="protein sequence ID" value="ORM31222.1"/>
    <property type="molecule type" value="Genomic_DNA"/>
</dbReference>